<feature type="transmembrane region" description="Helical" evidence="2">
    <location>
        <begin position="353"/>
        <end position="372"/>
    </location>
</feature>
<name>A0A8J3YMQ1_9ACTN</name>
<feature type="transmembrane region" description="Helical" evidence="2">
    <location>
        <begin position="306"/>
        <end position="325"/>
    </location>
</feature>
<reference evidence="3" key="1">
    <citation type="submission" date="2021-01" db="EMBL/GenBank/DDBJ databases">
        <title>Whole genome shotgun sequence of Virgisporangium aliadipatigenens NBRC 105644.</title>
        <authorList>
            <person name="Komaki H."/>
            <person name="Tamura T."/>
        </authorList>
    </citation>
    <scope>NUCLEOTIDE SEQUENCE</scope>
    <source>
        <strain evidence="3">NBRC 105644</strain>
    </source>
</reference>
<evidence type="ECO:0000313" key="4">
    <source>
        <dbReference type="Proteomes" id="UP000619260"/>
    </source>
</evidence>
<feature type="compositionally biased region" description="Basic and acidic residues" evidence="1">
    <location>
        <begin position="62"/>
        <end position="79"/>
    </location>
</feature>
<feature type="transmembrane region" description="Helical" evidence="2">
    <location>
        <begin position="486"/>
        <end position="504"/>
    </location>
</feature>
<feature type="transmembrane region" description="Helical" evidence="2">
    <location>
        <begin position="460"/>
        <end position="479"/>
    </location>
</feature>
<accession>A0A8J3YMQ1</accession>
<feature type="region of interest" description="Disordered" evidence="1">
    <location>
        <begin position="1"/>
        <end position="109"/>
    </location>
</feature>
<dbReference type="Proteomes" id="UP000619260">
    <property type="component" value="Unassembled WGS sequence"/>
</dbReference>
<feature type="transmembrane region" description="Helical" evidence="2">
    <location>
        <begin position="379"/>
        <end position="399"/>
    </location>
</feature>
<sequence>MSKPSRRPADRPGRANAKRAKRHRPLPAPRGAERQRAPEQQRGPATEHGTEQTPGAAPQHAPETKRGARTTLAERDPKAPTEAGPAKKTPAKEAPAKKAPAKNGTNGTHQKTIAKGLLAKTLLAKAAPADAPRRPKPPPPQWLVDLRERLAWAWPPEPGDETPAQKRRRRWLAARPYVVVFAISSFIVSQWFRTGTFIATGDMGAFIRRGWAPEVNWSWNHQITGAGSAGYTMARGPEFILINICHFLGLTEYTAQWLFYTCIYGLVGFGVAYLAGAFVRSEVGIVAAGAFGVMNGFFLTRLPNPLNIISVGIVAFMTGIAMRVALGRRVPAPIAGFALIPTSFLGFNPPMLVVAYAWAVAGTPLVAAMVLGRPAAVRLLWWFLKATPWVLILNVYWLVPLAQGYTGGGGATANATFTDPTNWSWSQVNNLPHNILTMVANWAWFKPQYLPFAEELDQPYWVWVRYLLPALVFLAPGVAIRERRRVALSLLGLVVVFVVLAKGLRPPFSAFNMFLYTYVPGFWLFREPMSKLGQLLVSFFGVLLAVYVEGMLHRIRTRPLTRDPGWWQRGAYGAVFAPLILALLGPYPLITGSVIPDERPTQPSAHVRVPQEWWDVAERIDADPRPGKVLVLPLDDYYQMPTTWGFFGVDSIANLLIQHPVVQRKPDGYFGDVPGFNSDVQGIETALVSGDLEPVPRLLAALGVSEVIIRHDLVRGLPNRYFADDRVLSAAMARVPGLTKVGDGMLELWQVGDGSSPTVRTYNRVLNAPVRPDAGAATIATVDPSTAIAAPKDTSAPALSPRVDDSVAFTDDIVHWPVPAVDSGEPTSSFELTEPGRFTVAQRSRAPAVLTPRVNYADQQLVLEDRSEVLVDGQVVSTRPPLTLPLPERPVVAVRAGTRSVSLDGWRGAGKTADAANRPTVAVGSATELTMYTTSAQPAEVTPFSDVYDCNNYEPRPRRELELDRQIEETDEGTVVRLSALDHGACTQVTVKDAKPGRTYRIRLEYRQVEGERPQICVWQMGTDGCELTSRPVNTQEWTPYERIVSIAEGAEGMQIILHADVGERLKPRTTSEYRGLRIDALDPVETTTVWPPAVAPVSVDLAAGSHEIKVTGGLAGSVLSPFEPLADCFRYDDQTPDEAGLTSRQDVGPDGDVTYTLGAVRHLACIAATAPEFGASSLYELSMEARSVAVRNPKFCVYLRGPDRCRTMPTVAVWDGWTPYEALFPPDPSAVETRVYLYGLRDIAEKQQSQVEYKQVKLRPVYTTSTVVLVREAEGELPPPAEVRWHKENPANFAVEVPDPRGSYLALAENAAPGWQVQGENGNATPITLQGWMNGWAIDGPVDATLVYTPSRISRFCLYLLPIGVLASLAWMWHGRRCRINGVERLSPRAIRRWSTRALTHALALIRRRAA</sequence>
<keyword evidence="2" id="KW-1133">Transmembrane helix</keyword>
<feature type="transmembrane region" description="Helical" evidence="2">
    <location>
        <begin position="172"/>
        <end position="192"/>
    </location>
</feature>
<evidence type="ECO:0000256" key="2">
    <source>
        <dbReference type="SAM" id="Phobius"/>
    </source>
</evidence>
<feature type="transmembrane region" description="Helical" evidence="2">
    <location>
        <begin position="257"/>
        <end position="276"/>
    </location>
</feature>
<feature type="transmembrane region" description="Helical" evidence="2">
    <location>
        <begin position="532"/>
        <end position="550"/>
    </location>
</feature>
<keyword evidence="2" id="KW-0812">Transmembrane</keyword>
<keyword evidence="2" id="KW-0472">Membrane</keyword>
<proteinExistence type="predicted"/>
<organism evidence="3 4">
    <name type="scientific">Virgisporangium aliadipatigenens</name>
    <dbReference type="NCBI Taxonomy" id="741659"/>
    <lineage>
        <taxon>Bacteria</taxon>
        <taxon>Bacillati</taxon>
        <taxon>Actinomycetota</taxon>
        <taxon>Actinomycetes</taxon>
        <taxon>Micromonosporales</taxon>
        <taxon>Micromonosporaceae</taxon>
        <taxon>Virgisporangium</taxon>
    </lineage>
</organism>
<keyword evidence="4" id="KW-1185">Reference proteome</keyword>
<feature type="transmembrane region" description="Helical" evidence="2">
    <location>
        <begin position="571"/>
        <end position="590"/>
    </location>
</feature>
<dbReference type="RefSeq" id="WP_203900064.1">
    <property type="nucleotide sequence ID" value="NZ_BOPF01000010.1"/>
</dbReference>
<feature type="compositionally biased region" description="Basic residues" evidence="1">
    <location>
        <begin position="16"/>
        <end position="25"/>
    </location>
</feature>
<comment type="caution">
    <text evidence="3">The sequence shown here is derived from an EMBL/GenBank/DDBJ whole genome shotgun (WGS) entry which is preliminary data.</text>
</comment>
<evidence type="ECO:0000256" key="1">
    <source>
        <dbReference type="SAM" id="MobiDB-lite"/>
    </source>
</evidence>
<feature type="transmembrane region" description="Helical" evidence="2">
    <location>
        <begin position="283"/>
        <end position="300"/>
    </location>
</feature>
<dbReference type="EMBL" id="BOPF01000010">
    <property type="protein sequence ID" value="GIJ46568.1"/>
    <property type="molecule type" value="Genomic_DNA"/>
</dbReference>
<evidence type="ECO:0000313" key="3">
    <source>
        <dbReference type="EMBL" id="GIJ46568.1"/>
    </source>
</evidence>
<protein>
    <recommendedName>
        <fullName evidence="5">Arabinofuranan 3-O-arabinosyltransferase</fullName>
    </recommendedName>
</protein>
<gene>
    <name evidence="3" type="ORF">Val02_34540</name>
</gene>
<evidence type="ECO:0008006" key="5">
    <source>
        <dbReference type="Google" id="ProtNLM"/>
    </source>
</evidence>